<comment type="similarity">
    <text evidence="2">Belongs to the PPR family. PCMP-E subfamily.</text>
</comment>
<evidence type="ECO:0000313" key="4">
    <source>
        <dbReference type="EMBL" id="CAI9109809.1"/>
    </source>
</evidence>
<dbReference type="FunFam" id="1.25.40.10:FF:000344">
    <property type="entry name" value="Pentatricopeptide repeat-containing protein"/>
    <property type="match status" value="1"/>
</dbReference>
<dbReference type="Proteomes" id="UP001161247">
    <property type="component" value="Chromosome 6"/>
</dbReference>
<dbReference type="EMBL" id="OX459123">
    <property type="protein sequence ID" value="CAI9109809.1"/>
    <property type="molecule type" value="Genomic_DNA"/>
</dbReference>
<feature type="repeat" description="PPR" evidence="3">
    <location>
        <begin position="208"/>
        <end position="242"/>
    </location>
</feature>
<evidence type="ECO:0000256" key="3">
    <source>
        <dbReference type="PROSITE-ProRule" id="PRU00708"/>
    </source>
</evidence>
<evidence type="ECO:0000256" key="1">
    <source>
        <dbReference type="ARBA" id="ARBA00022737"/>
    </source>
</evidence>
<reference evidence="4" key="1">
    <citation type="submission" date="2023-03" db="EMBL/GenBank/DDBJ databases">
        <authorList>
            <person name="Julca I."/>
        </authorList>
    </citation>
    <scope>NUCLEOTIDE SEQUENCE</scope>
</reference>
<proteinExistence type="inferred from homology"/>
<dbReference type="GO" id="GO:0009451">
    <property type="term" value="P:RNA modification"/>
    <property type="evidence" value="ECO:0007669"/>
    <property type="project" value="InterPro"/>
</dbReference>
<dbReference type="FunFam" id="1.25.40.10:FF:000212">
    <property type="entry name" value="Pentatricopeptide repeat-containing protein At2g03380, mitochondrial"/>
    <property type="match status" value="1"/>
</dbReference>
<feature type="repeat" description="PPR" evidence="3">
    <location>
        <begin position="410"/>
        <end position="444"/>
    </location>
</feature>
<dbReference type="FunFam" id="1.25.40.10:FF:000436">
    <property type="entry name" value="Pentatricopeptide repeat-containing protein At5g39350 family"/>
    <property type="match status" value="1"/>
</dbReference>
<dbReference type="InterPro" id="IPR002885">
    <property type="entry name" value="PPR_rpt"/>
</dbReference>
<feature type="repeat" description="PPR" evidence="3">
    <location>
        <begin position="309"/>
        <end position="343"/>
    </location>
</feature>
<dbReference type="PANTHER" id="PTHR24015">
    <property type="entry name" value="OS07G0578800 PROTEIN-RELATED"/>
    <property type="match status" value="1"/>
</dbReference>
<dbReference type="Gene3D" id="1.25.40.10">
    <property type="entry name" value="Tetratricopeptide repeat domain"/>
    <property type="match status" value="5"/>
</dbReference>
<organism evidence="4 5">
    <name type="scientific">Oldenlandia corymbosa var. corymbosa</name>
    <dbReference type="NCBI Taxonomy" id="529605"/>
    <lineage>
        <taxon>Eukaryota</taxon>
        <taxon>Viridiplantae</taxon>
        <taxon>Streptophyta</taxon>
        <taxon>Embryophyta</taxon>
        <taxon>Tracheophyta</taxon>
        <taxon>Spermatophyta</taxon>
        <taxon>Magnoliopsida</taxon>
        <taxon>eudicotyledons</taxon>
        <taxon>Gunneridae</taxon>
        <taxon>Pentapetalae</taxon>
        <taxon>asterids</taxon>
        <taxon>lamiids</taxon>
        <taxon>Gentianales</taxon>
        <taxon>Rubiaceae</taxon>
        <taxon>Rubioideae</taxon>
        <taxon>Spermacoceae</taxon>
        <taxon>Hedyotis-Oldenlandia complex</taxon>
        <taxon>Oldenlandia</taxon>
    </lineage>
</organism>
<dbReference type="Pfam" id="PF01535">
    <property type="entry name" value="PPR"/>
    <property type="match status" value="5"/>
</dbReference>
<feature type="repeat" description="PPR" evidence="3">
    <location>
        <begin position="513"/>
        <end position="547"/>
    </location>
</feature>
<keyword evidence="5" id="KW-1185">Reference proteome</keyword>
<sequence length="692" mass="76244">MNGRSQPLSKTLKGLLSSSVAASTVSPPGNSSVKTLSFAQWQAILYTCANSKCVRLTKQLHAYTVTSGLLSSRNSSYLLSLLASAYAHGGQISLARDMFDVLPKRAFFAYKTMIRIYTEVGHPLKAVKLFPEMLGSGNFEPDKYIYPFVIRACGDLSMLKLGTAVYCLAFKSGFGEDEFIGNSLLAMYMKCGDEVGAKQAFDNMEEPTIVSWNTMISGYFRNENAKGSLMMFRKLVEDGVEADTATVVSVLPSCGLLKDLELGREVHLLVEEKGFGKRLAVRNALMDMYVKCGKMDEARTVFDATVEKDVVTWTTMINGYILNGDVTSAFHLCRMMQFEGIKPNAVTMVSLLASCSSLPNLKLGKCLHGWAVRHRIDSDVNTVTALIDLYAKCNKMKHSLKVFSMTSKKETVPWNSILSGCIHNELAREAIELFKQMLMKCVRPNDATFKCVLPAFAVEADMQQAKSIHGFLIRSGFISWTEIATGLVDVYCKSGSLESGHAIFDGIHLNNKDIVLWSALIDGYGTHGHGEVAVSLFYEMVQSGVKPNEVTFTSVLRACSHTGLVDDGLALFKFIHGNYPNCLRTDHYTCMVDLLGRAGRLGEAHELIRTMPFQQSHAVWGALLGACVIHQNVELGEEAAKWLFELEPENTGNYVLMGNIYAAAGRWKDVEDVRSKMGKAGLLKSPAQSVIY</sequence>
<keyword evidence="1" id="KW-0677">Repeat</keyword>
<dbReference type="InterPro" id="IPR046960">
    <property type="entry name" value="PPR_At4g14850-like_plant"/>
</dbReference>
<dbReference type="Pfam" id="PF13041">
    <property type="entry name" value="PPR_2"/>
    <property type="match status" value="3"/>
</dbReference>
<protein>
    <submittedName>
        <fullName evidence="4">OLC1v1009713C1</fullName>
    </submittedName>
</protein>
<evidence type="ECO:0000256" key="2">
    <source>
        <dbReference type="ARBA" id="ARBA00061659"/>
    </source>
</evidence>
<dbReference type="PROSITE" id="PS51375">
    <property type="entry name" value="PPR"/>
    <property type="match status" value="4"/>
</dbReference>
<dbReference type="InterPro" id="IPR046848">
    <property type="entry name" value="E_motif"/>
</dbReference>
<dbReference type="AlphaFoldDB" id="A0AAV1DPT2"/>
<dbReference type="GO" id="GO:0003723">
    <property type="term" value="F:RNA binding"/>
    <property type="evidence" value="ECO:0007669"/>
    <property type="project" value="InterPro"/>
</dbReference>
<accession>A0AAV1DPT2</accession>
<dbReference type="NCBIfam" id="TIGR00756">
    <property type="entry name" value="PPR"/>
    <property type="match status" value="5"/>
</dbReference>
<dbReference type="Pfam" id="PF20431">
    <property type="entry name" value="E_motif"/>
    <property type="match status" value="1"/>
</dbReference>
<dbReference type="FunFam" id="1.25.40.10:FF:000031">
    <property type="entry name" value="Pentatricopeptide repeat-containing protein mitochondrial"/>
    <property type="match status" value="1"/>
</dbReference>
<name>A0AAV1DPT2_OLDCO</name>
<dbReference type="PANTHER" id="PTHR24015:SF1992">
    <property type="entry name" value="PENTATRICOPEPTIDE REPEAT-CONTAINING PROTEIN"/>
    <property type="match status" value="1"/>
</dbReference>
<gene>
    <name evidence="4" type="ORF">OLC1_LOCUS17612</name>
</gene>
<evidence type="ECO:0000313" key="5">
    <source>
        <dbReference type="Proteomes" id="UP001161247"/>
    </source>
</evidence>
<dbReference type="InterPro" id="IPR011990">
    <property type="entry name" value="TPR-like_helical_dom_sf"/>
</dbReference>